<reference evidence="1 2" key="1">
    <citation type="journal article" date="2014" name="Genome Biol. Evol.">
        <title>The genome of the myxosporean Thelohanellus kitauei shows adaptations to nutrient acquisition within its fish host.</title>
        <authorList>
            <person name="Yang Y."/>
            <person name="Xiong J."/>
            <person name="Zhou Z."/>
            <person name="Huo F."/>
            <person name="Miao W."/>
            <person name="Ran C."/>
            <person name="Liu Y."/>
            <person name="Zhang J."/>
            <person name="Feng J."/>
            <person name="Wang M."/>
            <person name="Wang M."/>
            <person name="Wang L."/>
            <person name="Yao B."/>
        </authorList>
    </citation>
    <scope>NUCLEOTIDE SEQUENCE [LARGE SCALE GENOMIC DNA]</scope>
    <source>
        <strain evidence="1">Wuqing</strain>
    </source>
</reference>
<dbReference type="EMBL" id="JWZT01004542">
    <property type="protein sequence ID" value="KII63868.1"/>
    <property type="molecule type" value="Genomic_DNA"/>
</dbReference>
<comment type="caution">
    <text evidence="1">The sequence shown here is derived from an EMBL/GenBank/DDBJ whole genome shotgun (WGS) entry which is preliminary data.</text>
</comment>
<evidence type="ECO:0000313" key="2">
    <source>
        <dbReference type="Proteomes" id="UP000031668"/>
    </source>
</evidence>
<accession>A0A0C2IEX5</accession>
<keyword evidence="2" id="KW-1185">Reference proteome</keyword>
<protein>
    <submittedName>
        <fullName evidence="1">Uncharacterized protein</fullName>
    </submittedName>
</protein>
<evidence type="ECO:0000313" key="1">
    <source>
        <dbReference type="EMBL" id="KII63868.1"/>
    </source>
</evidence>
<proteinExistence type="predicted"/>
<dbReference type="Proteomes" id="UP000031668">
    <property type="component" value="Unassembled WGS sequence"/>
</dbReference>
<organism evidence="1 2">
    <name type="scientific">Thelohanellus kitauei</name>
    <name type="common">Myxosporean</name>
    <dbReference type="NCBI Taxonomy" id="669202"/>
    <lineage>
        <taxon>Eukaryota</taxon>
        <taxon>Metazoa</taxon>
        <taxon>Cnidaria</taxon>
        <taxon>Myxozoa</taxon>
        <taxon>Myxosporea</taxon>
        <taxon>Bivalvulida</taxon>
        <taxon>Platysporina</taxon>
        <taxon>Myxobolidae</taxon>
        <taxon>Thelohanellus</taxon>
    </lineage>
</organism>
<sequence length="116" mass="12932">MWDVFKTSSVPFNESDLYASAVTQWNSLSSEQKEVYLSPNRISLSSNRTNNGQNAWQYSKEPTAPAQTTVKNMTCPPSLQPLTPNMASSNYQQSLPSKPNVVKKVCSLFNRKLGNV</sequence>
<dbReference type="AlphaFoldDB" id="A0A0C2IEX5"/>
<gene>
    <name evidence="1" type="ORF">RF11_14033</name>
</gene>
<name>A0A0C2IEX5_THEKT</name>